<evidence type="ECO:0000313" key="4">
    <source>
        <dbReference type="Proteomes" id="UP000186817"/>
    </source>
</evidence>
<feature type="compositionally biased region" description="Acidic residues" evidence="1">
    <location>
        <begin position="1294"/>
        <end position="1307"/>
    </location>
</feature>
<feature type="region of interest" description="Disordered" evidence="1">
    <location>
        <begin position="991"/>
        <end position="1021"/>
    </location>
</feature>
<feature type="region of interest" description="Disordered" evidence="1">
    <location>
        <begin position="1401"/>
        <end position="1420"/>
    </location>
</feature>
<feature type="region of interest" description="Disordered" evidence="1">
    <location>
        <begin position="1504"/>
        <end position="1536"/>
    </location>
</feature>
<feature type="compositionally biased region" description="Acidic residues" evidence="1">
    <location>
        <begin position="636"/>
        <end position="649"/>
    </location>
</feature>
<feature type="compositionally biased region" description="Basic and acidic residues" evidence="1">
    <location>
        <begin position="524"/>
        <end position="535"/>
    </location>
</feature>
<protein>
    <submittedName>
        <fullName evidence="3">Serine/threonine-protein kinase ppk5</fullName>
    </submittedName>
</protein>
<name>A0A1Q9E7F1_SYMMI</name>
<dbReference type="OrthoDB" id="441992at2759"/>
<feature type="region of interest" description="Disordered" evidence="1">
    <location>
        <begin position="1171"/>
        <end position="1214"/>
    </location>
</feature>
<feature type="domain" description="Protein kinase" evidence="2">
    <location>
        <begin position="174"/>
        <end position="506"/>
    </location>
</feature>
<dbReference type="Proteomes" id="UP000186817">
    <property type="component" value="Unassembled WGS sequence"/>
</dbReference>
<accession>A0A1Q9E7F1</accession>
<feature type="compositionally biased region" description="Acidic residues" evidence="1">
    <location>
        <begin position="578"/>
        <end position="589"/>
    </location>
</feature>
<evidence type="ECO:0000259" key="2">
    <source>
        <dbReference type="PROSITE" id="PS50011"/>
    </source>
</evidence>
<feature type="region of interest" description="Disordered" evidence="1">
    <location>
        <begin position="775"/>
        <end position="806"/>
    </location>
</feature>
<keyword evidence="4" id="KW-1185">Reference proteome</keyword>
<dbReference type="SUPFAM" id="SSF56112">
    <property type="entry name" value="Protein kinase-like (PK-like)"/>
    <property type="match status" value="1"/>
</dbReference>
<organism evidence="3 4">
    <name type="scientific">Symbiodinium microadriaticum</name>
    <name type="common">Dinoflagellate</name>
    <name type="synonym">Zooxanthella microadriatica</name>
    <dbReference type="NCBI Taxonomy" id="2951"/>
    <lineage>
        <taxon>Eukaryota</taxon>
        <taxon>Sar</taxon>
        <taxon>Alveolata</taxon>
        <taxon>Dinophyceae</taxon>
        <taxon>Suessiales</taxon>
        <taxon>Symbiodiniaceae</taxon>
        <taxon>Symbiodinium</taxon>
    </lineage>
</organism>
<comment type="caution">
    <text evidence="3">The sequence shown here is derived from an EMBL/GenBank/DDBJ whole genome shotgun (WGS) entry which is preliminary data.</text>
</comment>
<dbReference type="InterPro" id="IPR000719">
    <property type="entry name" value="Prot_kinase_dom"/>
</dbReference>
<evidence type="ECO:0000313" key="3">
    <source>
        <dbReference type="EMBL" id="OLQ03342.1"/>
    </source>
</evidence>
<proteinExistence type="predicted"/>
<feature type="compositionally biased region" description="Acidic residues" evidence="1">
    <location>
        <begin position="1349"/>
        <end position="1359"/>
    </location>
</feature>
<evidence type="ECO:0000256" key="1">
    <source>
        <dbReference type="SAM" id="MobiDB-lite"/>
    </source>
</evidence>
<feature type="compositionally biased region" description="Acidic residues" evidence="1">
    <location>
        <begin position="691"/>
        <end position="701"/>
    </location>
</feature>
<feature type="region of interest" description="Disordered" evidence="1">
    <location>
        <begin position="82"/>
        <end position="111"/>
    </location>
</feature>
<feature type="compositionally biased region" description="Low complexity" evidence="1">
    <location>
        <begin position="1913"/>
        <end position="1926"/>
    </location>
</feature>
<feature type="region of interest" description="Disordered" evidence="1">
    <location>
        <begin position="1552"/>
        <end position="1587"/>
    </location>
</feature>
<gene>
    <name evidence="3" type="primary">ppk5</name>
    <name evidence="3" type="ORF">AK812_SmicGene13688</name>
</gene>
<dbReference type="PROSITE" id="PS50011">
    <property type="entry name" value="PROTEIN_KINASE_DOM"/>
    <property type="match status" value="1"/>
</dbReference>
<feature type="compositionally biased region" description="Low complexity" evidence="1">
    <location>
        <begin position="84"/>
        <end position="95"/>
    </location>
</feature>
<feature type="compositionally biased region" description="Acidic residues" evidence="1">
    <location>
        <begin position="1240"/>
        <end position="1250"/>
    </location>
</feature>
<dbReference type="EMBL" id="LSRX01000238">
    <property type="protein sequence ID" value="OLQ03342.1"/>
    <property type="molecule type" value="Genomic_DNA"/>
</dbReference>
<keyword evidence="3" id="KW-0418">Kinase</keyword>
<feature type="region of interest" description="Disordered" evidence="1">
    <location>
        <begin position="491"/>
        <end position="737"/>
    </location>
</feature>
<sequence>MLQPDMAASLSGTYFTFLVLVVIANAVHILCWNKLHIDGVAILEHSPRTGWQRHLAFSGLADDGCLMGCYASVEVSGILPGPPSAAASRSKASSPQEPEASHKELEEAQAQVIPPRLPGEVPVPLPGWRVACRLSPEDARSRWGSRPRPGGGQPTGFAQLQVSVEPEGPLEFPVQLVPSWVEPAVASLFAGRYEVQRALPRRPWAHQLFEVFDREDGVSRALEVFELSGTEEAQRLTRRLQIEFLDEEGGLFLRSRHAFLGLPSHVGVVEDLHKASLWEELGRCDPSSGRACFVLLEAAAAALRGLQRLHSHNWVMCKVSPESLCLALDGRWKLTGVHAAQKVSELEPSCWGATLLPEVLLELPLTEKSDLWLLGACLCEALLQERIEPGPGGRVERLCGLVEFLGSLPADLVLHHPKREEIFTPEGHLLRRAGPDRLEAIEPLGGLTLLKGDSAPRPKAVLKALKHVPEKAQLLDLLGALLHADPVKRPSSAALARARPTPDEWRSDCEDTAAGPASLEDESMQAKRKEIEGSKETAPLAPANKTVDFNAVPEPEGVSPSTAARKGMGFESAVDLPLTDEEDEPEEEAEGGREAAPSVPLKKSVDFDAVPEPRSSAPSKAARKGTGFVLTSDLPLTDEEDEPDEEAEGGNEAAPSVPPRKSVDFDAAGAGATKQRSVQGTGFVLTADLPLTDEEDEEDEKAEVPSKPAKKNVDFSAAVPEPQGAAPSKATRKGTGFVLAADLPMTDEEDEPDEEDWEFRTAMRLKPYEDAIRAKTRSTSTWKGDKSVDLDDSGSEDGVRYEDSGSVKSATLALPMDESTASAVKVSQIEAYGKRMCGTFVGKERKAAAEQIWKRHHDGDGRFAVPIFETAEGGGTPGGSWLVVLASELYQAAEGAAATASGNREEPPWFRATATGSGGGCPVVHAAALLPVCQLRGGTELYICAAALFERVRMEKQTLYYPGKRRQAREKSHPLRASVEGDHDLAMTGIRATGSDEAPPSRLDPAATATNFGHGPDTTGRHASVLNSLEFQSLLPKRLFKARLRSDVEIPIEEQLGQGDCTPNGAGKELQGTGPSLVVTVSEYQAATALVSTAAIPSIEEEVIVEDTELDDKDVPGVAIQEAERYLFSASELVEKDCLRSYGATEVTHAPLETREAIGCIERHGGAEAKKTFTHLDTSKRSPPPAAAHRSRRVSAEGGNEAAPSVPPKKSVDFDAAGAGATKQRSVQGTGFVLTADLPLTDEEDEEDEKAEVPSKPAKKNVDFSAAVPEPQGAAPSKATRKGTGFVLAADLPLTDEEDEPDEEAEGGNEAAPSVPPKKSVDFDAAGAGATKQRSVQGTGFVLTADLPLTDEEDEEDEKAEVPSKPAKKNVDFSAAVPEPQGAAPSKATRKGTGFVLAADLPLTDEEDEPDEVPKPWNIASKTAKKGKSFVLTEELPLTDEENEEDVKAGGAAKAKRNVVFSAVVFAATKQYTYPTTAHVHAKVWSRLLLGRFNESTSAISIVGRQSTNNSKKDVSTPATKVPESQGSAPSKASRKGTGFVLAADLPLTDEEDELDEAEGSGAVPSAPKKNVGFSAVPEPRSTAPSKAARKGTGFVLTADLKALLPGALEICLTQKNLVKEVLKALLEQMQLQLRTELLLLLVVMVLMMHVAKDEKAETRGALQEEDMIADPEDEAEKEAHGPPGSLGPLVLWSWSAGLWSLVLWSPGLEALAEQLPAALRRARAAEMEAQQLRLAEGLLGEIKQRDAELALLRAAAVARPDAASLPVEAAAPVVLEDDGPLGLEFDRPALTARSGAAKVVINVAPQRTGLAAGDEVISVNGLPRAERSARNLSWEEFDNAMANRPVVLTLELLARQVVPSTLGFSRPASAGKAWETAEVSAAAARELEAAMTDLQEPPPEFFSQDLPFPEDLSTAEAPASATSEAELPEADDAEARNRPFYELVRSSMVEAPQS</sequence>
<reference evidence="3 4" key="1">
    <citation type="submission" date="2016-02" db="EMBL/GenBank/DDBJ databases">
        <title>Genome analysis of coral dinoflagellate symbionts highlights evolutionary adaptations to a symbiotic lifestyle.</title>
        <authorList>
            <person name="Aranda M."/>
            <person name="Li Y."/>
            <person name="Liew Y.J."/>
            <person name="Baumgarten S."/>
            <person name="Simakov O."/>
            <person name="Wilson M."/>
            <person name="Piel J."/>
            <person name="Ashoor H."/>
            <person name="Bougouffa S."/>
            <person name="Bajic V.B."/>
            <person name="Ryu T."/>
            <person name="Ravasi T."/>
            <person name="Bayer T."/>
            <person name="Micklem G."/>
            <person name="Kim H."/>
            <person name="Bhak J."/>
            <person name="Lajeunesse T.C."/>
            <person name="Voolstra C.R."/>
        </authorList>
    </citation>
    <scope>NUCLEOTIDE SEQUENCE [LARGE SCALE GENOMIC DNA]</scope>
    <source>
        <strain evidence="3 4">CCMP2467</strain>
    </source>
</reference>
<dbReference type="GO" id="GO:0004672">
    <property type="term" value="F:protein kinase activity"/>
    <property type="evidence" value="ECO:0007669"/>
    <property type="project" value="InterPro"/>
</dbReference>
<feature type="compositionally biased region" description="Polar residues" evidence="1">
    <location>
        <begin position="1517"/>
        <end position="1531"/>
    </location>
</feature>
<dbReference type="GO" id="GO:0005524">
    <property type="term" value="F:ATP binding"/>
    <property type="evidence" value="ECO:0007669"/>
    <property type="project" value="InterPro"/>
</dbReference>
<keyword evidence="3" id="KW-0808">Transferase</keyword>
<dbReference type="InterPro" id="IPR011009">
    <property type="entry name" value="Kinase-like_dom_sf"/>
</dbReference>
<feature type="compositionally biased region" description="Basic and acidic residues" evidence="1">
    <location>
        <begin position="500"/>
        <end position="509"/>
    </location>
</feature>
<feature type="region of interest" description="Disordered" evidence="1">
    <location>
        <begin position="1238"/>
        <end position="1391"/>
    </location>
</feature>
<dbReference type="Gene3D" id="1.10.510.10">
    <property type="entry name" value="Transferase(Phosphotransferase) domain 1"/>
    <property type="match status" value="1"/>
</dbReference>
<feature type="region of interest" description="Disordered" evidence="1">
    <location>
        <begin position="1897"/>
        <end position="1940"/>
    </location>
</feature>